<reference evidence="1" key="1">
    <citation type="journal article" date="2014" name="Front. Microbiol.">
        <title>High frequency of phylogenetically diverse reductive dehalogenase-homologous genes in deep subseafloor sedimentary metagenomes.</title>
        <authorList>
            <person name="Kawai M."/>
            <person name="Futagami T."/>
            <person name="Toyoda A."/>
            <person name="Takaki Y."/>
            <person name="Nishi S."/>
            <person name="Hori S."/>
            <person name="Arai W."/>
            <person name="Tsubouchi T."/>
            <person name="Morono Y."/>
            <person name="Uchiyama I."/>
            <person name="Ito T."/>
            <person name="Fujiyama A."/>
            <person name="Inagaki F."/>
            <person name="Takami H."/>
        </authorList>
    </citation>
    <scope>NUCLEOTIDE SEQUENCE</scope>
    <source>
        <strain evidence="1">Expedition CK06-06</strain>
    </source>
</reference>
<sequence>MAPAAAAAAAAGIALPAWLAGILGVAAVGYGAYQALGGGEGGGLFGLNILGGDEFEMGGLEFGGPGLPEPTAPYTEWQVGNKQFYYVKVLSPTTGKFLRAKVAMYNRDTGQWKVWTLPKPHLAVIGKNAPSHRMLTRLRRNLRRHTADAKTILQVSSPAYYAKMHGYRKYGKRR</sequence>
<organism evidence="1">
    <name type="scientific">marine sediment metagenome</name>
    <dbReference type="NCBI Taxonomy" id="412755"/>
    <lineage>
        <taxon>unclassified sequences</taxon>
        <taxon>metagenomes</taxon>
        <taxon>ecological metagenomes</taxon>
    </lineage>
</organism>
<name>X1MFX4_9ZZZZ</name>
<evidence type="ECO:0000313" key="1">
    <source>
        <dbReference type="EMBL" id="GAI05289.1"/>
    </source>
</evidence>
<protein>
    <submittedName>
        <fullName evidence="1">Uncharacterized protein</fullName>
    </submittedName>
</protein>
<dbReference type="EMBL" id="BARV01003313">
    <property type="protein sequence ID" value="GAI05289.1"/>
    <property type="molecule type" value="Genomic_DNA"/>
</dbReference>
<accession>X1MFX4</accession>
<dbReference type="AlphaFoldDB" id="X1MFX4"/>
<proteinExistence type="predicted"/>
<gene>
    <name evidence="1" type="ORF">S06H3_08000</name>
</gene>
<comment type="caution">
    <text evidence="1">The sequence shown here is derived from an EMBL/GenBank/DDBJ whole genome shotgun (WGS) entry which is preliminary data.</text>
</comment>